<dbReference type="EnsemblMetazoa" id="ACUA024768-RA">
    <property type="protein sequence ID" value="ACUA024768-PA"/>
    <property type="gene ID" value="ACUA024768"/>
</dbReference>
<name>A0A182MRV2_9DIPT</name>
<organism evidence="1 2">
    <name type="scientific">Anopheles culicifacies</name>
    <dbReference type="NCBI Taxonomy" id="139723"/>
    <lineage>
        <taxon>Eukaryota</taxon>
        <taxon>Metazoa</taxon>
        <taxon>Ecdysozoa</taxon>
        <taxon>Arthropoda</taxon>
        <taxon>Hexapoda</taxon>
        <taxon>Insecta</taxon>
        <taxon>Pterygota</taxon>
        <taxon>Neoptera</taxon>
        <taxon>Endopterygota</taxon>
        <taxon>Diptera</taxon>
        <taxon>Nematocera</taxon>
        <taxon>Culicoidea</taxon>
        <taxon>Culicidae</taxon>
        <taxon>Anophelinae</taxon>
        <taxon>Anopheles</taxon>
        <taxon>culicifacies species complex</taxon>
    </lineage>
</organism>
<sequence>MSMIAGALRWERLKCGNETVQLISQPEIGKTDVKEWRCHHAADRFQQPKPCLVAKHAQRIDEEYDHDHGHEQWINVRRYAQAGAVQKAQQTERPHHTEDGRHLHQMLLGQMVTRIKLEDEHVINAGRTPAIDIDADQKDKLNQQQRTPVEPESDLEILAGSAVMEDGRQDNGYKQHDEAATEQAHLEGRPRALLFAQRWYAQPLHSPLPIATLELGRNRRFRVIDQLVDVLVDEEVAHLDVLLLVPGTIVRGQYFVMLFQYLAKPGVVEVLIVLQQNEAEIELAEREL</sequence>
<evidence type="ECO:0000313" key="2">
    <source>
        <dbReference type="Proteomes" id="UP000075883"/>
    </source>
</evidence>
<dbReference type="AlphaFoldDB" id="A0A182MRV2"/>
<protein>
    <submittedName>
        <fullName evidence="1">Uncharacterized protein</fullName>
    </submittedName>
</protein>
<reference evidence="1" key="2">
    <citation type="submission" date="2020-05" db="UniProtKB">
        <authorList>
            <consortium name="EnsemblMetazoa"/>
        </authorList>
    </citation>
    <scope>IDENTIFICATION</scope>
    <source>
        <strain evidence="1">A-37</strain>
    </source>
</reference>
<keyword evidence="2" id="KW-1185">Reference proteome</keyword>
<proteinExistence type="predicted"/>
<dbReference type="VEuPathDB" id="VectorBase:ACUA024768"/>
<dbReference type="EMBL" id="AXCM01000747">
    <property type="status" value="NOT_ANNOTATED_CDS"/>
    <property type="molecule type" value="Genomic_DNA"/>
</dbReference>
<accession>A0A182MRV2</accession>
<evidence type="ECO:0000313" key="1">
    <source>
        <dbReference type="EnsemblMetazoa" id="ACUA024768-PA"/>
    </source>
</evidence>
<dbReference type="Proteomes" id="UP000075883">
    <property type="component" value="Unassembled WGS sequence"/>
</dbReference>
<reference evidence="2" key="1">
    <citation type="submission" date="2013-09" db="EMBL/GenBank/DDBJ databases">
        <title>The Genome Sequence of Anopheles culicifacies species A.</title>
        <authorList>
            <consortium name="The Broad Institute Genomics Platform"/>
            <person name="Neafsey D.E."/>
            <person name="Besansky N."/>
            <person name="Howell P."/>
            <person name="Walton C."/>
            <person name="Young S.K."/>
            <person name="Zeng Q."/>
            <person name="Gargeya S."/>
            <person name="Fitzgerald M."/>
            <person name="Haas B."/>
            <person name="Abouelleil A."/>
            <person name="Allen A.W."/>
            <person name="Alvarado L."/>
            <person name="Arachchi H.M."/>
            <person name="Berlin A.M."/>
            <person name="Chapman S.B."/>
            <person name="Gainer-Dewar J."/>
            <person name="Goldberg J."/>
            <person name="Griggs A."/>
            <person name="Gujja S."/>
            <person name="Hansen M."/>
            <person name="Howarth C."/>
            <person name="Imamovic A."/>
            <person name="Ireland A."/>
            <person name="Larimer J."/>
            <person name="McCowan C."/>
            <person name="Murphy C."/>
            <person name="Pearson M."/>
            <person name="Poon T.W."/>
            <person name="Priest M."/>
            <person name="Roberts A."/>
            <person name="Saif S."/>
            <person name="Shea T."/>
            <person name="Sisk P."/>
            <person name="Sykes S."/>
            <person name="Wortman J."/>
            <person name="Nusbaum C."/>
            <person name="Birren B."/>
        </authorList>
    </citation>
    <scope>NUCLEOTIDE SEQUENCE [LARGE SCALE GENOMIC DNA]</scope>
    <source>
        <strain evidence="2">A-37</strain>
    </source>
</reference>